<feature type="compositionally biased region" description="Gly residues" evidence="1">
    <location>
        <begin position="330"/>
        <end position="356"/>
    </location>
</feature>
<dbReference type="KEGG" id="bpg:Bathy18g01150"/>
<feature type="region of interest" description="Disordered" evidence="1">
    <location>
        <begin position="175"/>
        <end position="211"/>
    </location>
</feature>
<feature type="compositionally biased region" description="Polar residues" evidence="1">
    <location>
        <begin position="201"/>
        <end position="210"/>
    </location>
</feature>
<dbReference type="GeneID" id="19010828"/>
<feature type="compositionally biased region" description="Basic and acidic residues" evidence="1">
    <location>
        <begin position="241"/>
        <end position="255"/>
    </location>
</feature>
<dbReference type="AlphaFoldDB" id="K8ERV7"/>
<feature type="compositionally biased region" description="Acidic residues" evidence="1">
    <location>
        <begin position="53"/>
        <end position="62"/>
    </location>
</feature>
<name>K8ERV7_9CHLO</name>
<sequence length="532" mass="57841">MPLVDITNDIKRSRLKKQQVEEEKKSSSSLKPIPSTLRRISISKKSSSKDDGKEGEEEEEEQQLPPTRSKRDSLSGSGSSPFSKVSVEQPGEFLESEPSLSKSDCVSNKDEDEDEEQQNVLVQEKNQQQQQLRQSRRQKHQPQRLGDLLEWNDIKSNALYEKYDPEKAHREQQMKLLTNTHTTNTTNRVMEEEEEKRSKASDYQSGQNSKAVLEVHQRVADLMKLAEQMLPPEEEDGDDDGLPKKSIREKLRDAWDGDGYYAKLMKEQDSGPSSSSSRTSSTPPTSNGNSNNNKSKTNNSNGKKEGLKVYCDKENPVAHKVNRGAKKASGLGGGLSSSGGGGGKLAVGCGNTGGGLANHAPKPLVQRTALTSALGNVTNASSSSSSNNVNATVSGSAYMFGNLKSIQAPSATQNSSSSNNASEKPTNSTPPSSSLSSSSSSSFASESSINTGLTKKDTNNTNNETLLNALKAENDLLRKQRNEVKLTHLKLKKELDDLKRNARIAVSKLCAKLPNNSRGVELDALAFLKLSS</sequence>
<protein>
    <submittedName>
        <fullName evidence="2">Uncharacterized protein</fullName>
    </submittedName>
</protein>
<feature type="region of interest" description="Disordered" evidence="1">
    <location>
        <begin position="409"/>
        <end position="461"/>
    </location>
</feature>
<dbReference type="Proteomes" id="UP000198341">
    <property type="component" value="Chromosome 18"/>
</dbReference>
<dbReference type="OrthoDB" id="499000at2759"/>
<feature type="region of interest" description="Disordered" evidence="1">
    <location>
        <begin position="223"/>
        <end position="360"/>
    </location>
</feature>
<feature type="region of interest" description="Disordered" evidence="1">
    <location>
        <begin position="1"/>
        <end position="148"/>
    </location>
</feature>
<feature type="compositionally biased region" description="Low complexity" evidence="1">
    <location>
        <begin position="270"/>
        <end position="301"/>
    </location>
</feature>
<dbReference type="RefSeq" id="XP_007508203.1">
    <property type="nucleotide sequence ID" value="XM_007508141.1"/>
</dbReference>
<accession>K8ERV7</accession>
<feature type="compositionally biased region" description="Low complexity" evidence="1">
    <location>
        <begin position="409"/>
        <end position="422"/>
    </location>
</feature>
<feature type="compositionally biased region" description="Low complexity" evidence="1">
    <location>
        <begin position="118"/>
        <end position="133"/>
    </location>
</feature>
<feature type="compositionally biased region" description="Low complexity" evidence="1">
    <location>
        <begin position="432"/>
        <end position="461"/>
    </location>
</feature>
<gene>
    <name evidence="2" type="ordered locus">Bathy18g01150</name>
</gene>
<feature type="compositionally biased region" description="Basic and acidic residues" evidence="1">
    <location>
        <begin position="8"/>
        <end position="26"/>
    </location>
</feature>
<feature type="compositionally biased region" description="Low complexity" evidence="1">
    <location>
        <begin position="178"/>
        <end position="187"/>
    </location>
</feature>
<evidence type="ECO:0000313" key="2">
    <source>
        <dbReference type="EMBL" id="CCO20694.1"/>
    </source>
</evidence>
<proteinExistence type="predicted"/>
<evidence type="ECO:0000256" key="1">
    <source>
        <dbReference type="SAM" id="MobiDB-lite"/>
    </source>
</evidence>
<feature type="compositionally biased region" description="Low complexity" evidence="1">
    <location>
        <begin position="74"/>
        <end position="87"/>
    </location>
</feature>
<keyword evidence="3" id="KW-1185">Reference proteome</keyword>
<organism evidence="2 3">
    <name type="scientific">Bathycoccus prasinos</name>
    <dbReference type="NCBI Taxonomy" id="41875"/>
    <lineage>
        <taxon>Eukaryota</taxon>
        <taxon>Viridiplantae</taxon>
        <taxon>Chlorophyta</taxon>
        <taxon>Mamiellophyceae</taxon>
        <taxon>Mamiellales</taxon>
        <taxon>Bathycoccaceae</taxon>
        <taxon>Bathycoccus</taxon>
    </lineage>
</organism>
<feature type="compositionally biased region" description="Basic and acidic residues" evidence="1">
    <location>
        <begin position="302"/>
        <end position="317"/>
    </location>
</feature>
<evidence type="ECO:0000313" key="3">
    <source>
        <dbReference type="Proteomes" id="UP000198341"/>
    </source>
</evidence>
<dbReference type="EMBL" id="FO082261">
    <property type="protein sequence ID" value="CCO20694.1"/>
    <property type="molecule type" value="Genomic_DNA"/>
</dbReference>
<reference evidence="2 3" key="1">
    <citation type="submission" date="2011-10" db="EMBL/GenBank/DDBJ databases">
        <authorList>
            <person name="Genoscope - CEA"/>
        </authorList>
    </citation>
    <scope>NUCLEOTIDE SEQUENCE [LARGE SCALE GENOMIC DNA]</scope>
    <source>
        <strain evidence="2 3">RCC 1105</strain>
    </source>
</reference>